<reference evidence="2 3" key="1">
    <citation type="submission" date="2019-06" db="EMBL/GenBank/DDBJ databases">
        <title>Comprehensive assessment of Oxford Nanopore MinION sequencing for bacterial characterization and routine diagnosis.</title>
        <authorList>
            <person name="Tan S."/>
            <person name="Dvorak C.M.T."/>
            <person name="Gebhart C."/>
            <person name="Estrada A."/>
            <person name="Marthaler D.G."/>
            <person name="Murtaugh M.P."/>
        </authorList>
    </citation>
    <scope>NUCLEOTIDE SEQUENCE [LARGE SCALE GENOMIC DNA]</scope>
    <source>
        <strain evidence="2 3">2017UMN1435.21</strain>
    </source>
</reference>
<keyword evidence="1" id="KW-1133">Transmembrane helix</keyword>
<protein>
    <submittedName>
        <fullName evidence="2">Uncharacterized protein</fullName>
    </submittedName>
</protein>
<comment type="caution">
    <text evidence="2">The sequence shown here is derived from an EMBL/GenBank/DDBJ whole genome shotgun (WGS) entry which is preliminary data.</text>
</comment>
<keyword evidence="1" id="KW-0472">Membrane</keyword>
<name>A0A540UXF2_STRSU</name>
<keyword evidence="1" id="KW-0812">Transmembrane</keyword>
<evidence type="ECO:0000256" key="1">
    <source>
        <dbReference type="SAM" id="Phobius"/>
    </source>
</evidence>
<organism evidence="2 3">
    <name type="scientific">Streptococcus suis</name>
    <dbReference type="NCBI Taxonomy" id="1307"/>
    <lineage>
        <taxon>Bacteria</taxon>
        <taxon>Bacillati</taxon>
        <taxon>Bacillota</taxon>
        <taxon>Bacilli</taxon>
        <taxon>Lactobacillales</taxon>
        <taxon>Streptococcaceae</taxon>
        <taxon>Streptococcus</taxon>
    </lineage>
</organism>
<proteinExistence type="predicted"/>
<feature type="transmembrane region" description="Helical" evidence="1">
    <location>
        <begin position="15"/>
        <end position="33"/>
    </location>
</feature>
<accession>A0A540UXF2</accession>
<sequence>MISVLTDALKAFNDFTAPIGFIITICTFFLARATKDKLDESKEIGLFSEEANQYLGRLNAIKILLNQIDNRFATVPEDIVKNISDIVSEIEHSYPTLSKKNKVFSKPIKQFKKLHRYQFVEYINFIDPFNALHSILSNRRDLK</sequence>
<evidence type="ECO:0000313" key="3">
    <source>
        <dbReference type="Proteomes" id="UP000315224"/>
    </source>
</evidence>
<gene>
    <name evidence="2" type="ORF">FH692_04865</name>
</gene>
<dbReference type="EMBL" id="VIEK01000006">
    <property type="protein sequence ID" value="TQE88703.1"/>
    <property type="molecule type" value="Genomic_DNA"/>
</dbReference>
<dbReference type="AlphaFoldDB" id="A0A540UXF2"/>
<dbReference type="RefSeq" id="WP_141600194.1">
    <property type="nucleotide sequence ID" value="NZ_VIEK01000006.1"/>
</dbReference>
<evidence type="ECO:0000313" key="2">
    <source>
        <dbReference type="EMBL" id="TQE88703.1"/>
    </source>
</evidence>
<dbReference type="Proteomes" id="UP000315224">
    <property type="component" value="Unassembled WGS sequence"/>
</dbReference>